<sequence>MAGKQTIVVIGATGAQGGGVVDGLLKANKFVVKGVTRNIDSPAAQKLAAEGVIVVKADLGDKASLLQAFQGADGVFIVTDFFGGAKNDPAVEIRHGTNAVDAAKEANVKHAVLSTLEDPTEVVPKGAYREAMPDLIVPHFQTKAAIAEHLRQSGVPHTLLLTSFFFENFSNGPYLKYLDGSYGYISNLKPDAAVPAHAVGDIGATAAVIFSNPSKYVGKTVPVAYERFKLPDALQIISDVTGKRFKYVHLSDKQFWSLPFPGGLAKDLSNMFRYYGEFTEHVVRLRDPANSVYKGPTLREWAQAHKDRLANPPSVGMLGTLFLTTWVWISSLVFGS</sequence>
<evidence type="ECO:0000259" key="3">
    <source>
        <dbReference type="Pfam" id="PF05368"/>
    </source>
</evidence>
<comment type="similarity">
    <text evidence="1">Belongs to the NmrA-type oxidoreductase family.</text>
</comment>
<dbReference type="InterPro" id="IPR051164">
    <property type="entry name" value="NmrA-like_oxidored"/>
</dbReference>
<dbReference type="Gene3D" id="3.40.50.720">
    <property type="entry name" value="NAD(P)-binding Rossmann-like Domain"/>
    <property type="match status" value="1"/>
</dbReference>
<dbReference type="CDD" id="cd05251">
    <property type="entry name" value="NmrA_like_SDR_a"/>
    <property type="match status" value="1"/>
</dbReference>
<dbReference type="EMBL" id="JALJOR010000002">
    <property type="protein sequence ID" value="KAK9824411.1"/>
    <property type="molecule type" value="Genomic_DNA"/>
</dbReference>
<dbReference type="InterPro" id="IPR036291">
    <property type="entry name" value="NAD(P)-bd_dom_sf"/>
</dbReference>
<reference evidence="4 5" key="1">
    <citation type="journal article" date="2024" name="Nat. Commun.">
        <title>Phylogenomics reveals the evolutionary origins of lichenization in chlorophyte algae.</title>
        <authorList>
            <person name="Puginier C."/>
            <person name="Libourel C."/>
            <person name="Otte J."/>
            <person name="Skaloud P."/>
            <person name="Haon M."/>
            <person name="Grisel S."/>
            <person name="Petersen M."/>
            <person name="Berrin J.G."/>
            <person name="Delaux P.M."/>
            <person name="Dal Grande F."/>
            <person name="Keller J."/>
        </authorList>
    </citation>
    <scope>NUCLEOTIDE SEQUENCE [LARGE SCALE GENOMIC DNA]</scope>
    <source>
        <strain evidence="4 5">SAG 2043</strain>
    </source>
</reference>
<dbReference type="Proteomes" id="UP001489004">
    <property type="component" value="Unassembled WGS sequence"/>
</dbReference>
<accession>A0AAW1QS62</accession>
<evidence type="ECO:0000313" key="5">
    <source>
        <dbReference type="Proteomes" id="UP001489004"/>
    </source>
</evidence>
<keyword evidence="2" id="KW-0521">NADP</keyword>
<gene>
    <name evidence="4" type="ORF">WJX72_010092</name>
</gene>
<dbReference type="PANTHER" id="PTHR42748">
    <property type="entry name" value="NITROGEN METABOLITE REPRESSION PROTEIN NMRA FAMILY MEMBER"/>
    <property type="match status" value="1"/>
</dbReference>
<comment type="caution">
    <text evidence="4">The sequence shown here is derived from an EMBL/GenBank/DDBJ whole genome shotgun (WGS) entry which is preliminary data.</text>
</comment>
<evidence type="ECO:0000256" key="1">
    <source>
        <dbReference type="ARBA" id="ARBA00006328"/>
    </source>
</evidence>
<keyword evidence="5" id="KW-1185">Reference proteome</keyword>
<dbReference type="Pfam" id="PF05368">
    <property type="entry name" value="NmrA"/>
    <property type="match status" value="1"/>
</dbReference>
<dbReference type="SUPFAM" id="SSF51735">
    <property type="entry name" value="NAD(P)-binding Rossmann-fold domains"/>
    <property type="match status" value="1"/>
</dbReference>
<dbReference type="Gene3D" id="3.90.25.10">
    <property type="entry name" value="UDP-galactose 4-epimerase, domain 1"/>
    <property type="match status" value="1"/>
</dbReference>
<dbReference type="PANTHER" id="PTHR42748:SF7">
    <property type="entry name" value="NMRA LIKE REDOX SENSOR 1-RELATED"/>
    <property type="match status" value="1"/>
</dbReference>
<organism evidence="4 5">
    <name type="scientific">[Myrmecia] bisecta</name>
    <dbReference type="NCBI Taxonomy" id="41462"/>
    <lineage>
        <taxon>Eukaryota</taxon>
        <taxon>Viridiplantae</taxon>
        <taxon>Chlorophyta</taxon>
        <taxon>core chlorophytes</taxon>
        <taxon>Trebouxiophyceae</taxon>
        <taxon>Trebouxiales</taxon>
        <taxon>Trebouxiaceae</taxon>
        <taxon>Myrmecia</taxon>
    </lineage>
</organism>
<dbReference type="InterPro" id="IPR008030">
    <property type="entry name" value="NmrA-like"/>
</dbReference>
<proteinExistence type="inferred from homology"/>
<feature type="domain" description="NmrA-like" evidence="3">
    <location>
        <begin position="4"/>
        <end position="281"/>
    </location>
</feature>
<evidence type="ECO:0000256" key="2">
    <source>
        <dbReference type="ARBA" id="ARBA00022857"/>
    </source>
</evidence>
<dbReference type="AlphaFoldDB" id="A0AAW1QS62"/>
<evidence type="ECO:0000313" key="4">
    <source>
        <dbReference type="EMBL" id="KAK9824411.1"/>
    </source>
</evidence>
<name>A0AAW1QS62_9CHLO</name>
<protein>
    <recommendedName>
        <fullName evidence="3">NmrA-like domain-containing protein</fullName>
    </recommendedName>
</protein>